<name>A0A7V5HNU5_UNCW3</name>
<proteinExistence type="predicted"/>
<organism evidence="1">
    <name type="scientific">candidate division WOR-3 bacterium</name>
    <dbReference type="NCBI Taxonomy" id="2052148"/>
    <lineage>
        <taxon>Bacteria</taxon>
        <taxon>Bacteria division WOR-3</taxon>
    </lineage>
</organism>
<evidence type="ECO:0000313" key="1">
    <source>
        <dbReference type="EMBL" id="HHF53528.1"/>
    </source>
</evidence>
<dbReference type="PANTHER" id="PTHR37953:SF1">
    <property type="entry name" value="UPF0127 PROTEIN MJ1496"/>
    <property type="match status" value="1"/>
</dbReference>
<accession>A0A7V5HNU5</accession>
<dbReference type="InterPro" id="IPR003795">
    <property type="entry name" value="DUF192"/>
</dbReference>
<dbReference type="InterPro" id="IPR038695">
    <property type="entry name" value="Saro_0823-like_sf"/>
</dbReference>
<dbReference type="Pfam" id="PF02643">
    <property type="entry name" value="DUF192"/>
    <property type="match status" value="1"/>
</dbReference>
<sequence>MRKDSLKLFLILFLLACSTNNPKDKESKKIFHIKATCKGNILYLEVAETPEEIKKGLMFRESLPESTGMLFVFPGEDYLSFWMRNTYIPLSIAFLDSQGIIVDIQKMRPLDEKPHTSRKKASLAIETNEGWFQHHHIEIGDTFKIPGYTLIQN</sequence>
<protein>
    <submittedName>
        <fullName evidence="1">DUF192 domain-containing protein</fullName>
    </submittedName>
</protein>
<comment type="caution">
    <text evidence="1">The sequence shown here is derived from an EMBL/GenBank/DDBJ whole genome shotgun (WGS) entry which is preliminary data.</text>
</comment>
<dbReference type="PANTHER" id="PTHR37953">
    <property type="entry name" value="UPF0127 PROTEIN MJ1496"/>
    <property type="match status" value="1"/>
</dbReference>
<dbReference type="AlphaFoldDB" id="A0A7V5HNU5"/>
<dbReference type="Gene3D" id="2.60.120.1140">
    <property type="entry name" value="Protein of unknown function DUF192"/>
    <property type="match status" value="1"/>
</dbReference>
<dbReference type="EMBL" id="DRTX01000216">
    <property type="protein sequence ID" value="HHF53528.1"/>
    <property type="molecule type" value="Genomic_DNA"/>
</dbReference>
<reference evidence="1" key="1">
    <citation type="journal article" date="2020" name="mSystems">
        <title>Genome- and Community-Level Interaction Insights into Carbon Utilization and Element Cycling Functions of Hydrothermarchaeota in Hydrothermal Sediment.</title>
        <authorList>
            <person name="Zhou Z."/>
            <person name="Liu Y."/>
            <person name="Xu W."/>
            <person name="Pan J."/>
            <person name="Luo Z.H."/>
            <person name="Li M."/>
        </authorList>
    </citation>
    <scope>NUCLEOTIDE SEQUENCE [LARGE SCALE GENOMIC DNA]</scope>
    <source>
        <strain evidence="1">HyVt-96</strain>
    </source>
</reference>
<gene>
    <name evidence="1" type="ORF">ENL43_04110</name>
</gene>
<dbReference type="Proteomes" id="UP000886050">
    <property type="component" value="Unassembled WGS sequence"/>
</dbReference>